<evidence type="ECO:0000256" key="3">
    <source>
        <dbReference type="ARBA" id="ARBA00022777"/>
    </source>
</evidence>
<dbReference type="RefSeq" id="WP_246419227.1">
    <property type="nucleotide sequence ID" value="NZ_JACHXU010000004.1"/>
</dbReference>
<dbReference type="SUPFAM" id="SSF56112">
    <property type="entry name" value="Protein kinase-like (PK-like)"/>
    <property type="match status" value="1"/>
</dbReference>
<dbReference type="Pfam" id="PF00069">
    <property type="entry name" value="Pkinase"/>
    <property type="match status" value="1"/>
</dbReference>
<dbReference type="Pfam" id="PF13191">
    <property type="entry name" value="AAA_16"/>
    <property type="match status" value="1"/>
</dbReference>
<dbReference type="InterPro" id="IPR027417">
    <property type="entry name" value="P-loop_NTPase"/>
</dbReference>
<evidence type="ECO:0000259" key="7">
    <source>
        <dbReference type="PROSITE" id="PS50011"/>
    </source>
</evidence>
<evidence type="ECO:0000256" key="4">
    <source>
        <dbReference type="ARBA" id="ARBA00022840"/>
    </source>
</evidence>
<dbReference type="GO" id="GO:0005524">
    <property type="term" value="F:ATP binding"/>
    <property type="evidence" value="ECO:0007669"/>
    <property type="project" value="UniProtKB-KW"/>
</dbReference>
<sequence>MNHWDDYSGDDWMRPSSSRETQVKIDEGRATKGVSKRPRLEKSPWKPGDQIAGFELQRPIGSGSHGWVYEARETTTDKILALKLFPNVDPKEAVRAKTGFRRMSKLRHRGLVRLFRIHHENDLLAFSMERIDGDNLVQVLRYWKRLPIAEACENLAEMLRQVGSALAWTHANQLVHRDIKPTNLMLTGDGKRFVIIDCDLTGEFAAESDPENIRGYLIWTPMYVAPEVLFRQSYCPASDIFSLGMVALEAMRMFSSAERRRDLQNNDSCPPASENNELQDVVIPRDERSRETDEAHIASAMIGLHPAIPEMLIDVVNEMLSPDVSDRPTALSLSRLGRSPVVGSPLAGHNNSSARAYRLTEIARESEMTTFRRWCHQVLGGEMQRLHIDGTSGIGKSTFLQMGIERLRSQSWPMVFVARCQRFEQRPLQAFSQIADEIVMRFRRGGIEKIFVDSVSESILQTVLPSFEEILEVDWSEPPIVTSPTRPGGLDAAMKVVNQLRQMAPVFFVIDDVQWADQDTIQVLDHLQANAGLRHGPPQYQGFGLITVSRSDGDQQQIAANETISLNPLARDLTSEAIVSEATLHGLALTPTQLESLNDQIDGQPYRLEAYLAELAPDGLLHQRLTRISTQALDANEGGAETAENVHDAPSIEEVWQRRKDQLSQHVSQLLDTIVIAGRQVSFAELCLIHPNTALLETELEELAEKGLVFRDGRDGQYIRVWHDRLSKQLLDQIQADRRKTLHRQWAEGLAKDGMAAGRIAEHYEQAGDTQQFVVWAKQAAVQALQVYAEIEAGKWYGIVASHTHGDERIESLRHAAEAMQRGGRLFEAAAHYRELANSFTGQAKLEVELDEVLCSIRSGRFAEAVEHLDPLLARLKLPRRKPVWRHKLSLMWNLIRQSVSKCEIELRESHSLPMRPQSKANQIAACQSLVRPLSMIDNWLAAELNVFNRQNVARYGSRNEQIEVLIGNAVFGAYFPGRNRRKAVDSLSQLRATLGDADSTAAYGDVHAGMAWVAALSGEWTEAIKQAKDSRDFYARSEAHRGFEIAHTSCCESIGFFQVGDLTSLAAMIDDMQAEGRTSNDYFILTMGSFGYSSVAFMMRDDLQTLDMNYDLLNPSMSKIGDDAFSLVIQMERLLRVTYLNSAEDTDSAIREILPLCRRSVVYRIQMMKMLITELTAVASLRLLYEDDAAGVKKFKHLIKELRSHQIDSATTKADLVEGIALARLPRKFAGGEEVSLKKAKHLLESASVSAESQQMTPSALAARDELARLTNPNHESELEKFLVDQGVVDPIAFARLYRGGMTT</sequence>
<dbReference type="Gene3D" id="1.10.510.10">
    <property type="entry name" value="Transferase(Phosphotransferase) domain 1"/>
    <property type="match status" value="1"/>
</dbReference>
<dbReference type="Proteomes" id="UP000536179">
    <property type="component" value="Unassembled WGS sequence"/>
</dbReference>
<comment type="similarity">
    <text evidence="5">Belongs to the protein kinase superfamily. Ser/Thr protein kinase family. GCN2 subfamily.</text>
</comment>
<accession>A0A7W5DW59</accession>
<dbReference type="SUPFAM" id="SSF52540">
    <property type="entry name" value="P-loop containing nucleoside triphosphate hydrolases"/>
    <property type="match status" value="1"/>
</dbReference>
<name>A0A7W5DW59_9BACT</name>
<organism evidence="8 9">
    <name type="scientific">Aporhodopirellula rubra</name>
    <dbReference type="NCBI Taxonomy" id="980271"/>
    <lineage>
        <taxon>Bacteria</taxon>
        <taxon>Pseudomonadati</taxon>
        <taxon>Planctomycetota</taxon>
        <taxon>Planctomycetia</taxon>
        <taxon>Pirellulales</taxon>
        <taxon>Pirellulaceae</taxon>
        <taxon>Aporhodopirellula</taxon>
    </lineage>
</organism>
<dbReference type="InterPro" id="IPR008271">
    <property type="entry name" value="Ser/Thr_kinase_AS"/>
</dbReference>
<evidence type="ECO:0000256" key="5">
    <source>
        <dbReference type="ARBA" id="ARBA00037982"/>
    </source>
</evidence>
<dbReference type="InterPro" id="IPR041664">
    <property type="entry name" value="AAA_16"/>
</dbReference>
<keyword evidence="2" id="KW-0547">Nucleotide-binding</keyword>
<gene>
    <name evidence="8" type="ORF">FHS27_001455</name>
</gene>
<dbReference type="InterPro" id="IPR011009">
    <property type="entry name" value="Kinase-like_dom_sf"/>
</dbReference>
<keyword evidence="4" id="KW-0067">ATP-binding</keyword>
<feature type="region of interest" description="Disordered" evidence="6">
    <location>
        <begin position="259"/>
        <end position="290"/>
    </location>
</feature>
<protein>
    <recommendedName>
        <fullName evidence="7">Protein kinase domain-containing protein</fullName>
    </recommendedName>
</protein>
<dbReference type="GO" id="GO:0004672">
    <property type="term" value="F:protein kinase activity"/>
    <property type="evidence" value="ECO:0007669"/>
    <property type="project" value="InterPro"/>
</dbReference>
<evidence type="ECO:0000256" key="2">
    <source>
        <dbReference type="ARBA" id="ARBA00022741"/>
    </source>
</evidence>
<evidence type="ECO:0000313" key="8">
    <source>
        <dbReference type="EMBL" id="MBB3205651.1"/>
    </source>
</evidence>
<dbReference type="InterPro" id="IPR000719">
    <property type="entry name" value="Prot_kinase_dom"/>
</dbReference>
<keyword evidence="1" id="KW-0808">Transferase</keyword>
<feature type="compositionally biased region" description="Polar residues" evidence="6">
    <location>
        <begin position="265"/>
        <end position="278"/>
    </location>
</feature>
<feature type="compositionally biased region" description="Basic and acidic residues" evidence="6">
    <location>
        <begin position="21"/>
        <end position="30"/>
    </location>
</feature>
<evidence type="ECO:0000256" key="1">
    <source>
        <dbReference type="ARBA" id="ARBA00022679"/>
    </source>
</evidence>
<feature type="domain" description="Protein kinase" evidence="7">
    <location>
        <begin position="54"/>
        <end position="342"/>
    </location>
</feature>
<dbReference type="SMART" id="SM00220">
    <property type="entry name" value="S_TKc"/>
    <property type="match status" value="1"/>
</dbReference>
<dbReference type="PANTHER" id="PTHR11042">
    <property type="entry name" value="EUKARYOTIC TRANSLATION INITIATION FACTOR 2-ALPHA KINASE EIF2-ALPHA KINASE -RELATED"/>
    <property type="match status" value="1"/>
</dbReference>
<evidence type="ECO:0000256" key="6">
    <source>
        <dbReference type="SAM" id="MobiDB-lite"/>
    </source>
</evidence>
<dbReference type="PROSITE" id="PS00108">
    <property type="entry name" value="PROTEIN_KINASE_ST"/>
    <property type="match status" value="1"/>
</dbReference>
<dbReference type="PROSITE" id="PS50011">
    <property type="entry name" value="PROTEIN_KINASE_DOM"/>
    <property type="match status" value="1"/>
</dbReference>
<feature type="region of interest" description="Disordered" evidence="6">
    <location>
        <begin position="1"/>
        <end position="50"/>
    </location>
</feature>
<dbReference type="CDD" id="cd14014">
    <property type="entry name" value="STKc_PknB_like"/>
    <property type="match status" value="1"/>
</dbReference>
<dbReference type="PANTHER" id="PTHR11042:SF190">
    <property type="entry name" value="MITOSIS INHIBITOR PROTEIN KINASE MIK1"/>
    <property type="match status" value="1"/>
</dbReference>
<dbReference type="EMBL" id="JACHXU010000004">
    <property type="protein sequence ID" value="MBB3205651.1"/>
    <property type="molecule type" value="Genomic_DNA"/>
</dbReference>
<proteinExistence type="inferred from homology"/>
<dbReference type="InterPro" id="IPR050339">
    <property type="entry name" value="CC_SR_Kinase"/>
</dbReference>
<dbReference type="GO" id="GO:0005737">
    <property type="term" value="C:cytoplasm"/>
    <property type="evidence" value="ECO:0007669"/>
    <property type="project" value="TreeGrafter"/>
</dbReference>
<reference evidence="8 9" key="1">
    <citation type="submission" date="2020-08" db="EMBL/GenBank/DDBJ databases">
        <title>Genomic Encyclopedia of Type Strains, Phase III (KMG-III): the genomes of soil and plant-associated and newly described type strains.</title>
        <authorList>
            <person name="Whitman W."/>
        </authorList>
    </citation>
    <scope>NUCLEOTIDE SEQUENCE [LARGE SCALE GENOMIC DNA]</scope>
    <source>
        <strain evidence="8 9">CECT 8075</strain>
    </source>
</reference>
<evidence type="ECO:0000313" key="9">
    <source>
        <dbReference type="Proteomes" id="UP000536179"/>
    </source>
</evidence>
<keyword evidence="9" id="KW-1185">Reference proteome</keyword>
<keyword evidence="3" id="KW-0418">Kinase</keyword>
<comment type="caution">
    <text evidence="8">The sequence shown here is derived from an EMBL/GenBank/DDBJ whole genome shotgun (WGS) entry which is preliminary data.</text>
</comment>